<dbReference type="InterPro" id="IPR036388">
    <property type="entry name" value="WH-like_DNA-bd_sf"/>
</dbReference>
<dbReference type="InterPro" id="IPR000792">
    <property type="entry name" value="Tscrpt_reg_LuxR_C"/>
</dbReference>
<dbReference type="SUPFAM" id="SSF46894">
    <property type="entry name" value="C-terminal effector domain of the bipartite response regulators"/>
    <property type="match status" value="1"/>
</dbReference>
<organism evidence="2 3">
    <name type="scientific">Paraburkholderia tropica</name>
    <dbReference type="NCBI Taxonomy" id="92647"/>
    <lineage>
        <taxon>Bacteria</taxon>
        <taxon>Pseudomonadati</taxon>
        <taxon>Pseudomonadota</taxon>
        <taxon>Betaproteobacteria</taxon>
        <taxon>Burkholderiales</taxon>
        <taxon>Burkholderiaceae</taxon>
        <taxon>Paraburkholderia</taxon>
    </lineage>
</organism>
<dbReference type="SMART" id="SM00421">
    <property type="entry name" value="HTH_LUXR"/>
    <property type="match status" value="1"/>
</dbReference>
<dbReference type="Gene3D" id="1.10.10.10">
    <property type="entry name" value="Winged helix-like DNA-binding domain superfamily/Winged helix DNA-binding domain"/>
    <property type="match status" value="1"/>
</dbReference>
<dbReference type="GO" id="GO:0006355">
    <property type="term" value="P:regulation of DNA-templated transcription"/>
    <property type="evidence" value="ECO:0007669"/>
    <property type="project" value="InterPro"/>
</dbReference>
<dbReference type="InterPro" id="IPR016032">
    <property type="entry name" value="Sig_transdc_resp-reg_C-effctor"/>
</dbReference>
<dbReference type="Proteomes" id="UP000183529">
    <property type="component" value="Unassembled WGS sequence"/>
</dbReference>
<proteinExistence type="predicted"/>
<comment type="caution">
    <text evidence="2">The sequence shown here is derived from an EMBL/GenBank/DDBJ whole genome shotgun (WGS) entry which is preliminary data.</text>
</comment>
<dbReference type="AlphaFoldDB" id="A0AAQ1JT83"/>
<name>A0AAQ1JT83_9BURK</name>
<dbReference type="GO" id="GO:0003677">
    <property type="term" value="F:DNA binding"/>
    <property type="evidence" value="ECO:0007669"/>
    <property type="project" value="InterPro"/>
</dbReference>
<sequence length="390" mass="42275">MPADDAADSLGSLIDAIYDAGLDARRWPALLARLARRIGATYVNLSVLAPDEALPLADWNGIESGFARRYAQHYGALDPLVPQVRRWPAGTLVTDTMIRPQTAHASSEFVQDWVRPQRIHTVAFASVMREDGVTAVLGALRHTPRFYADDELDVLRALLPHLRNAVRVQRRVTQSLQSTSHPPADPLAALDAFDALDSLAQCVLIADRDAHVVFANRAASALLAQARGLREERQGLCAPTLDATQRLRAMIARASSSESGTRAGGAMLIERAAHDAPLQVLVAPLGTHRVIEGATAVSRRGTAMLVITDPQAARRGVEQRLIALFGLTPAEARVAGEVGKGHEPRDIAATLQIMPSTVRTHLHHVFAKTATRRQGDLMRLLEQIALTRGD</sequence>
<protein>
    <submittedName>
        <fullName evidence="2">Transcriptional regulator, LuxR family</fullName>
    </submittedName>
</protein>
<gene>
    <name evidence="2" type="ORF">SAMN05216550_104191</name>
</gene>
<evidence type="ECO:0000313" key="2">
    <source>
        <dbReference type="EMBL" id="SEJ36985.1"/>
    </source>
</evidence>
<evidence type="ECO:0000313" key="3">
    <source>
        <dbReference type="Proteomes" id="UP000183529"/>
    </source>
</evidence>
<evidence type="ECO:0000259" key="1">
    <source>
        <dbReference type="SMART" id="SM00421"/>
    </source>
</evidence>
<dbReference type="RefSeq" id="WP_074982431.1">
    <property type="nucleotide sequence ID" value="NZ_CADFGN010000007.1"/>
</dbReference>
<accession>A0AAQ1JT83</accession>
<dbReference type="EMBL" id="FNZM01000004">
    <property type="protein sequence ID" value="SEJ36985.1"/>
    <property type="molecule type" value="Genomic_DNA"/>
</dbReference>
<reference evidence="2 3" key="1">
    <citation type="submission" date="2016-10" db="EMBL/GenBank/DDBJ databases">
        <authorList>
            <person name="Varghese N."/>
            <person name="Submissions S."/>
        </authorList>
    </citation>
    <scope>NUCLEOTIDE SEQUENCE [LARGE SCALE GENOMIC DNA]</scope>
    <source>
        <strain evidence="2 3">LMG 22274</strain>
    </source>
</reference>
<dbReference type="SUPFAM" id="SSF55781">
    <property type="entry name" value="GAF domain-like"/>
    <property type="match status" value="1"/>
</dbReference>
<feature type="domain" description="HTH luxR-type" evidence="1">
    <location>
        <begin position="324"/>
        <end position="381"/>
    </location>
</feature>
<dbReference type="PRINTS" id="PR00038">
    <property type="entry name" value="HTHLUXR"/>
</dbReference>